<dbReference type="Proteomes" id="UP000277204">
    <property type="component" value="Unassembled WGS sequence"/>
</dbReference>
<evidence type="ECO:0000313" key="1">
    <source>
        <dbReference type="EMBL" id="VDO62290.1"/>
    </source>
</evidence>
<gene>
    <name evidence="1" type="ORF">SMRZ_LOCUS4585</name>
</gene>
<evidence type="ECO:0000313" key="2">
    <source>
        <dbReference type="Proteomes" id="UP000277204"/>
    </source>
</evidence>
<dbReference type="AlphaFoldDB" id="A0A3P7WMS4"/>
<dbReference type="EMBL" id="UZAI01001471">
    <property type="protein sequence ID" value="VDO62290.1"/>
    <property type="molecule type" value="Genomic_DNA"/>
</dbReference>
<sequence length="71" mass="8307">MIFKNRKVECFEEPLNRPAPLNPPNIETAPTDFPIDVTPPTIEEVRMDIRLQKNHIPICIRKSFQWCCRTG</sequence>
<organism evidence="1 2">
    <name type="scientific">Schistosoma margrebowiei</name>
    <dbReference type="NCBI Taxonomy" id="48269"/>
    <lineage>
        <taxon>Eukaryota</taxon>
        <taxon>Metazoa</taxon>
        <taxon>Spiralia</taxon>
        <taxon>Lophotrochozoa</taxon>
        <taxon>Platyhelminthes</taxon>
        <taxon>Trematoda</taxon>
        <taxon>Digenea</taxon>
        <taxon>Strigeidida</taxon>
        <taxon>Schistosomatoidea</taxon>
        <taxon>Schistosomatidae</taxon>
        <taxon>Schistosoma</taxon>
    </lineage>
</organism>
<reference evidence="1 2" key="1">
    <citation type="submission" date="2018-11" db="EMBL/GenBank/DDBJ databases">
        <authorList>
            <consortium name="Pathogen Informatics"/>
        </authorList>
    </citation>
    <scope>NUCLEOTIDE SEQUENCE [LARGE SCALE GENOMIC DNA]</scope>
    <source>
        <strain evidence="1 2">Zambia</strain>
    </source>
</reference>
<keyword evidence="2" id="KW-1185">Reference proteome</keyword>
<proteinExistence type="predicted"/>
<name>A0A3P7WMS4_9TREM</name>
<protein>
    <submittedName>
        <fullName evidence="1">Uncharacterized protein</fullName>
    </submittedName>
</protein>
<accession>A0A3P7WMS4</accession>